<accession>E9GEB7</accession>
<feature type="transmembrane region" description="Helical" evidence="1">
    <location>
        <begin position="25"/>
        <end position="44"/>
    </location>
</feature>
<feature type="transmembrane region" description="Helical" evidence="1">
    <location>
        <begin position="106"/>
        <end position="127"/>
    </location>
</feature>
<dbReference type="OrthoDB" id="6335790at2759"/>
<feature type="transmembrane region" description="Helical" evidence="1">
    <location>
        <begin position="51"/>
        <end position="72"/>
    </location>
</feature>
<gene>
    <name evidence="2" type="ORF">DAPPUDRAFT_302569</name>
</gene>
<evidence type="ECO:0000256" key="1">
    <source>
        <dbReference type="SAM" id="Phobius"/>
    </source>
</evidence>
<reference evidence="2 3" key="1">
    <citation type="journal article" date="2011" name="Science">
        <title>The ecoresponsive genome of Daphnia pulex.</title>
        <authorList>
            <person name="Colbourne J.K."/>
            <person name="Pfrender M.E."/>
            <person name="Gilbert D."/>
            <person name="Thomas W.K."/>
            <person name="Tucker A."/>
            <person name="Oakley T.H."/>
            <person name="Tokishita S."/>
            <person name="Aerts A."/>
            <person name="Arnold G.J."/>
            <person name="Basu M.K."/>
            <person name="Bauer D.J."/>
            <person name="Caceres C.E."/>
            <person name="Carmel L."/>
            <person name="Casola C."/>
            <person name="Choi J.H."/>
            <person name="Detter J.C."/>
            <person name="Dong Q."/>
            <person name="Dusheyko S."/>
            <person name="Eads B.D."/>
            <person name="Frohlich T."/>
            <person name="Geiler-Samerotte K.A."/>
            <person name="Gerlach D."/>
            <person name="Hatcher P."/>
            <person name="Jogdeo S."/>
            <person name="Krijgsveld J."/>
            <person name="Kriventseva E.V."/>
            <person name="Kultz D."/>
            <person name="Laforsch C."/>
            <person name="Lindquist E."/>
            <person name="Lopez J."/>
            <person name="Manak J.R."/>
            <person name="Muller J."/>
            <person name="Pangilinan J."/>
            <person name="Patwardhan R.P."/>
            <person name="Pitluck S."/>
            <person name="Pritham E.J."/>
            <person name="Rechtsteiner A."/>
            <person name="Rho M."/>
            <person name="Rogozin I.B."/>
            <person name="Sakarya O."/>
            <person name="Salamov A."/>
            <person name="Schaack S."/>
            <person name="Shapiro H."/>
            <person name="Shiga Y."/>
            <person name="Skalitzky C."/>
            <person name="Smith Z."/>
            <person name="Souvorov A."/>
            <person name="Sung W."/>
            <person name="Tang Z."/>
            <person name="Tsuchiya D."/>
            <person name="Tu H."/>
            <person name="Vos H."/>
            <person name="Wang M."/>
            <person name="Wolf Y.I."/>
            <person name="Yamagata H."/>
            <person name="Yamada T."/>
            <person name="Ye Y."/>
            <person name="Shaw J.R."/>
            <person name="Andrews J."/>
            <person name="Crease T.J."/>
            <person name="Tang H."/>
            <person name="Lucas S.M."/>
            <person name="Robertson H.M."/>
            <person name="Bork P."/>
            <person name="Koonin E.V."/>
            <person name="Zdobnov E.M."/>
            <person name="Grigoriev I.V."/>
            <person name="Lynch M."/>
            <person name="Boore J.L."/>
        </authorList>
    </citation>
    <scope>NUCLEOTIDE SEQUENCE [LARGE SCALE GENOMIC DNA]</scope>
</reference>
<sequence>MEKALAIANVVFGVVTFCFHDPESATVGICGGIYLMVFGLLLISSKLKNKVIIIGLGVKATFIGIALISLYTKSFDSYQGLLDNCQLIATVIYGLKQCDRIAWDPIMAVLGLLIIVVNSFLAVITYISKSNSNSKTIVGLD</sequence>
<dbReference type="PhylomeDB" id="E9GEB7"/>
<dbReference type="AlphaFoldDB" id="E9GEB7"/>
<keyword evidence="3" id="KW-1185">Reference proteome</keyword>
<keyword evidence="1" id="KW-0812">Transmembrane</keyword>
<keyword evidence="1" id="KW-1133">Transmembrane helix</keyword>
<keyword evidence="1" id="KW-0472">Membrane</keyword>
<organism evidence="2 3">
    <name type="scientific">Daphnia pulex</name>
    <name type="common">Water flea</name>
    <dbReference type="NCBI Taxonomy" id="6669"/>
    <lineage>
        <taxon>Eukaryota</taxon>
        <taxon>Metazoa</taxon>
        <taxon>Ecdysozoa</taxon>
        <taxon>Arthropoda</taxon>
        <taxon>Crustacea</taxon>
        <taxon>Branchiopoda</taxon>
        <taxon>Diplostraca</taxon>
        <taxon>Cladocera</taxon>
        <taxon>Anomopoda</taxon>
        <taxon>Daphniidae</taxon>
        <taxon>Daphnia</taxon>
    </lineage>
</organism>
<protein>
    <submittedName>
        <fullName evidence="2">Uncharacterized protein</fullName>
    </submittedName>
</protein>
<name>E9GEB7_DAPPU</name>
<dbReference type="HOGENOM" id="CLU_152141_0_0_1"/>
<dbReference type="KEGG" id="dpx:DAPPUDRAFT_302569"/>
<proteinExistence type="predicted"/>
<evidence type="ECO:0000313" key="3">
    <source>
        <dbReference type="Proteomes" id="UP000000305"/>
    </source>
</evidence>
<evidence type="ECO:0000313" key="2">
    <source>
        <dbReference type="EMBL" id="EFX82334.1"/>
    </source>
</evidence>
<dbReference type="EMBL" id="GL732540">
    <property type="protein sequence ID" value="EFX82334.1"/>
    <property type="molecule type" value="Genomic_DNA"/>
</dbReference>
<dbReference type="Proteomes" id="UP000000305">
    <property type="component" value="Unassembled WGS sequence"/>
</dbReference>
<dbReference type="InParanoid" id="E9GEB7"/>